<dbReference type="Proteomes" id="UP001380953">
    <property type="component" value="Unassembled WGS sequence"/>
</dbReference>
<keyword evidence="2" id="KW-1185">Reference proteome</keyword>
<organism evidence="1 2">
    <name type="scientific">Saccharibacillus sacchari</name>
    <dbReference type="NCBI Taxonomy" id="456493"/>
    <lineage>
        <taxon>Bacteria</taxon>
        <taxon>Bacillati</taxon>
        <taxon>Bacillota</taxon>
        <taxon>Bacilli</taxon>
        <taxon>Bacillales</taxon>
        <taxon>Paenibacillaceae</taxon>
        <taxon>Saccharibacillus</taxon>
    </lineage>
</organism>
<accession>A0ACC6PGH4</accession>
<gene>
    <name evidence="1" type="ORF">WKI47_18480</name>
</gene>
<protein>
    <submittedName>
        <fullName evidence="1">AAA domain-containing protein</fullName>
    </submittedName>
</protein>
<name>A0ACC6PGH4_9BACL</name>
<dbReference type="EMBL" id="JBBKAR010000046">
    <property type="protein sequence ID" value="MEJ8305902.1"/>
    <property type="molecule type" value="Genomic_DNA"/>
</dbReference>
<proteinExistence type="predicted"/>
<comment type="caution">
    <text evidence="1">The sequence shown here is derived from an EMBL/GenBank/DDBJ whole genome shotgun (WGS) entry which is preliminary data.</text>
</comment>
<evidence type="ECO:0000313" key="1">
    <source>
        <dbReference type="EMBL" id="MEJ8305902.1"/>
    </source>
</evidence>
<sequence length="934" mass="108854">MEEEQYLVIVDGQDKTIEILSCKSVGRNLQIIYKSNTKKSFNYPSARAIMLESPNIIEIEENQTVYMQNIRTVGVKRVMDFQSHVRFVFEDNSRQVHVAKGLEIKKKEASTNAIEHTVRYWQTIAEELRLPDSRGEEQSFLRKQMRHLNSINQESPLFTYLLKSPVFSGSNEEYESIFPFRFNLSQYEAVKQALNSSISVIEGPPGTGKTQTILNILANLVIKNQSVAVVSSNNAAVQNVKEKLEAAGYGFLVASLGNLENQKKFFGALPSISFDAYQELAENEDINKLNKRLHEISIQIRRLMELENERALLKQKVEGYRLEYKHFQNYFEKQDIEQIGKLSFYQQTSDNVLKFLVESKISSERGKSDSWIRKFKLVLFHGFTNFKKLKQNEMDILLEYQLAFYELKIEELNRKIIEISQRLKTENFKNLTNEHQNISEKIFKIRLLQKYEKHERVEEELKKYKQNLNRFIQTYPIVLSTAQSLLSCTNPNFLFDYVIIDESSQVNLLEGALALSCCKNVIIVGDTRQLPQIVDRKLEQKFAEIGKKVDPAFRYFDHSLLTSVLEIYAESVPRTMLREHYRCHPRIIEFCNAKYYSGELIAFTESKEEDIPLLIYRTAQGNHMREVTRGKGVGKFNRRELDVIEKEVLVDLDQAARKNADLGFVTPYRKQADHANGQFDEEIESDTVHKYQGREKGTMIMSTVIDKTKQGNMGLKFVNDPQMLNVAVSRAQNTFILVTGHEMFLEKRSEVGDLIRYMEYNTMDEHVVESQIVSVFDLLYKDYSERLNSLESRLHGKSRFKSEKIMNTLLSEILAEDEYLILEYTEQVYLKNLFENVQKLKKDEQQYIKNRASVDFVIYHKLDKKPLLAIEVDGFASHDNNPSQLLKDKMKDRIFESYSLMLKRYKTNEICDEASIRALLNRAFETYEMKKGET</sequence>
<reference evidence="1" key="1">
    <citation type="submission" date="2024-03" db="EMBL/GenBank/DDBJ databases">
        <title>Whole genome sequecning of epiphytes from Marcgravia umbellata leaves.</title>
        <authorList>
            <person name="Kumar G."/>
            <person name="Savka M.A."/>
        </authorList>
    </citation>
    <scope>NUCLEOTIDE SEQUENCE</scope>
    <source>
        <strain evidence="1">RIT_BL5</strain>
    </source>
</reference>
<evidence type="ECO:0000313" key="2">
    <source>
        <dbReference type="Proteomes" id="UP001380953"/>
    </source>
</evidence>